<evidence type="ECO:0000256" key="2">
    <source>
        <dbReference type="ARBA" id="ARBA00037999"/>
    </source>
</evidence>
<organism evidence="4 5">
    <name type="scientific">Calothrix parietina FACHB-288</name>
    <dbReference type="NCBI Taxonomy" id="2692896"/>
    <lineage>
        <taxon>Bacteria</taxon>
        <taxon>Bacillati</taxon>
        <taxon>Cyanobacteriota</taxon>
        <taxon>Cyanophyceae</taxon>
        <taxon>Nostocales</taxon>
        <taxon>Calotrichaceae</taxon>
        <taxon>Calothrix</taxon>
    </lineage>
</organism>
<keyword evidence="5" id="KW-1185">Reference proteome</keyword>
<dbReference type="RefSeq" id="WP_190547306.1">
    <property type="nucleotide sequence ID" value="NZ_CAWPNO010000063.1"/>
</dbReference>
<dbReference type="Proteomes" id="UP000658514">
    <property type="component" value="Unassembled WGS sequence"/>
</dbReference>
<evidence type="ECO:0000313" key="5">
    <source>
        <dbReference type="Proteomes" id="UP000658514"/>
    </source>
</evidence>
<dbReference type="InterPro" id="IPR015421">
    <property type="entry name" value="PyrdxlP-dep_Trfase_major"/>
</dbReference>
<keyword evidence="1 3" id="KW-0663">Pyridoxal phosphate</keyword>
<comment type="similarity">
    <text evidence="2 3">Belongs to the DegT/DnrJ/EryC1 family.</text>
</comment>
<comment type="caution">
    <text evidence="4">The sequence shown here is derived from an EMBL/GenBank/DDBJ whole genome shotgun (WGS) entry which is preliminary data.</text>
</comment>
<evidence type="ECO:0000256" key="3">
    <source>
        <dbReference type="RuleBase" id="RU004508"/>
    </source>
</evidence>
<dbReference type="InterPro" id="IPR015422">
    <property type="entry name" value="PyrdxlP-dep_Trfase_small"/>
</dbReference>
<dbReference type="SUPFAM" id="SSF53383">
    <property type="entry name" value="PLP-dependent transferases"/>
    <property type="match status" value="1"/>
</dbReference>
<dbReference type="EMBL" id="JACJQH010000030">
    <property type="protein sequence ID" value="MBD2197615.1"/>
    <property type="molecule type" value="Genomic_DNA"/>
</dbReference>
<dbReference type="PIRSF" id="PIRSF000390">
    <property type="entry name" value="PLP_StrS"/>
    <property type="match status" value="1"/>
</dbReference>
<dbReference type="CDD" id="cd00616">
    <property type="entry name" value="AHBA_syn"/>
    <property type="match status" value="1"/>
</dbReference>
<sequence>MEVPFLDLKTPYLELKDELDAAYQRVMESGWYILGQELEAFEEEFAAYCEAKYCVGVANGLDSLHLILRAMEIGSGDEVIVPANTYIATWLAVSYAGAIPVPVEPDIKTYNIDPTKIEVAITSKTKAIIAVHLYGQPADIDSINQIASKHNIRVIEDAAQAHGARYKSRRVGSLGDAAGFSFYPGKNLGAFGDGGAVTTNNEKLADKIRLLRNYGSRIKYYNEIQGFNSRLDELQAAFLRVKLAKLDEWNERRKKLAIYYLDKLQKITNLKLPYVPEWAEPVWHLFVISHKYRDKLKQYLADAEVKTLIHYPIPPHLSNIYAEQLGRFLQTKSYSITEILSQEILSLPINPHLHQTEVKRVIEILSKVLKNDII</sequence>
<keyword evidence="4" id="KW-0808">Transferase</keyword>
<accession>A0ABR8AC73</accession>
<reference evidence="4 5" key="1">
    <citation type="journal article" date="2020" name="ISME J.">
        <title>Comparative genomics reveals insights into cyanobacterial evolution and habitat adaptation.</title>
        <authorList>
            <person name="Chen M.Y."/>
            <person name="Teng W.K."/>
            <person name="Zhao L."/>
            <person name="Hu C.X."/>
            <person name="Zhou Y.K."/>
            <person name="Han B.P."/>
            <person name="Song L.R."/>
            <person name="Shu W.S."/>
        </authorList>
    </citation>
    <scope>NUCLEOTIDE SEQUENCE [LARGE SCALE GENOMIC DNA]</scope>
    <source>
        <strain evidence="4 5">FACHB-288</strain>
    </source>
</reference>
<dbReference type="Gene3D" id="3.40.640.10">
    <property type="entry name" value="Type I PLP-dependent aspartate aminotransferase-like (Major domain)"/>
    <property type="match status" value="1"/>
</dbReference>
<dbReference type="GO" id="GO:0008483">
    <property type="term" value="F:transaminase activity"/>
    <property type="evidence" value="ECO:0007669"/>
    <property type="project" value="UniProtKB-KW"/>
</dbReference>
<proteinExistence type="inferred from homology"/>
<dbReference type="Pfam" id="PF01041">
    <property type="entry name" value="DegT_DnrJ_EryC1"/>
    <property type="match status" value="1"/>
</dbReference>
<dbReference type="PANTHER" id="PTHR30244:SF36">
    <property type="entry name" value="3-OXO-GLUCOSE-6-PHOSPHATE:GLUTAMATE AMINOTRANSFERASE"/>
    <property type="match status" value="1"/>
</dbReference>
<dbReference type="InterPro" id="IPR015424">
    <property type="entry name" value="PyrdxlP-dep_Trfase"/>
</dbReference>
<evidence type="ECO:0000313" key="4">
    <source>
        <dbReference type="EMBL" id="MBD2197615.1"/>
    </source>
</evidence>
<name>A0ABR8AC73_9CYAN</name>
<dbReference type="InterPro" id="IPR000653">
    <property type="entry name" value="DegT/StrS_aminotransferase"/>
</dbReference>
<protein>
    <submittedName>
        <fullName evidence="4">DegT/DnrJ/EryC1/StrS family aminotransferase</fullName>
    </submittedName>
</protein>
<dbReference type="Gene3D" id="3.90.1150.10">
    <property type="entry name" value="Aspartate Aminotransferase, domain 1"/>
    <property type="match status" value="1"/>
</dbReference>
<dbReference type="PANTHER" id="PTHR30244">
    <property type="entry name" value="TRANSAMINASE"/>
    <property type="match status" value="1"/>
</dbReference>
<gene>
    <name evidence="4" type="ORF">H6G24_19245</name>
</gene>
<evidence type="ECO:0000256" key="1">
    <source>
        <dbReference type="ARBA" id="ARBA00022898"/>
    </source>
</evidence>
<keyword evidence="4" id="KW-0032">Aminotransferase</keyword>